<dbReference type="PROSITE" id="PS51819">
    <property type="entry name" value="VOC"/>
    <property type="match status" value="1"/>
</dbReference>
<dbReference type="SUPFAM" id="SSF54593">
    <property type="entry name" value="Glyoxalase/Bleomycin resistance protein/Dihydroxybiphenyl dioxygenase"/>
    <property type="match status" value="1"/>
</dbReference>
<dbReference type="PANTHER" id="PTHR35006">
    <property type="entry name" value="GLYOXALASE FAMILY PROTEIN (AFU_ORTHOLOGUE AFUA_5G14830)"/>
    <property type="match status" value="1"/>
</dbReference>
<evidence type="ECO:0000259" key="1">
    <source>
        <dbReference type="PROSITE" id="PS51819"/>
    </source>
</evidence>
<keyword evidence="2" id="KW-0456">Lyase</keyword>
<feature type="domain" description="VOC" evidence="1">
    <location>
        <begin position="1"/>
        <end position="133"/>
    </location>
</feature>
<dbReference type="Proteomes" id="UP000293671">
    <property type="component" value="Unassembled WGS sequence"/>
</dbReference>
<dbReference type="OrthoDB" id="9800438at2"/>
<dbReference type="Gene3D" id="3.10.180.10">
    <property type="entry name" value="2,3-Dihydroxybiphenyl 1,2-Dioxygenase, domain 1"/>
    <property type="match status" value="1"/>
</dbReference>
<keyword evidence="3" id="KW-1185">Reference proteome</keyword>
<organism evidence="2 3">
    <name type="scientific">Rivibacter subsaxonicus</name>
    <dbReference type="NCBI Taxonomy" id="457575"/>
    <lineage>
        <taxon>Bacteria</taxon>
        <taxon>Pseudomonadati</taxon>
        <taxon>Pseudomonadota</taxon>
        <taxon>Betaproteobacteria</taxon>
        <taxon>Burkholderiales</taxon>
        <taxon>Rivibacter</taxon>
    </lineage>
</organism>
<keyword evidence="2" id="KW-0560">Oxidoreductase</keyword>
<dbReference type="InterPro" id="IPR037523">
    <property type="entry name" value="VOC_core"/>
</dbReference>
<accession>A0A4Q7W068</accession>
<dbReference type="PANTHER" id="PTHR35006:SF1">
    <property type="entry name" value="BLL2941 PROTEIN"/>
    <property type="match status" value="1"/>
</dbReference>
<dbReference type="Pfam" id="PF00903">
    <property type="entry name" value="Glyoxalase"/>
    <property type="match status" value="1"/>
</dbReference>
<dbReference type="AlphaFoldDB" id="A0A4Q7W068"/>
<evidence type="ECO:0000313" key="3">
    <source>
        <dbReference type="Proteomes" id="UP000293671"/>
    </source>
</evidence>
<dbReference type="InterPro" id="IPR029068">
    <property type="entry name" value="Glyas_Bleomycin-R_OHBP_Dase"/>
</dbReference>
<dbReference type="EMBL" id="SHKP01000004">
    <property type="protein sequence ID" value="RZU02470.1"/>
    <property type="molecule type" value="Genomic_DNA"/>
</dbReference>
<dbReference type="GO" id="GO:0016829">
    <property type="term" value="F:lyase activity"/>
    <property type="evidence" value="ECO:0007669"/>
    <property type="project" value="UniProtKB-KW"/>
</dbReference>
<proteinExistence type="predicted"/>
<dbReference type="CDD" id="cd07262">
    <property type="entry name" value="VOC_like"/>
    <property type="match status" value="1"/>
</dbReference>
<evidence type="ECO:0000313" key="2">
    <source>
        <dbReference type="EMBL" id="RZU02470.1"/>
    </source>
</evidence>
<name>A0A4Q7W068_9BURK</name>
<comment type="caution">
    <text evidence="2">The sequence shown here is derived from an EMBL/GenBank/DDBJ whole genome shotgun (WGS) entry which is preliminary data.</text>
</comment>
<keyword evidence="2" id="KW-0223">Dioxygenase</keyword>
<reference evidence="2 3" key="1">
    <citation type="submission" date="2019-02" db="EMBL/GenBank/DDBJ databases">
        <title>Genomic Encyclopedia of Type Strains, Phase IV (KMG-IV): sequencing the most valuable type-strain genomes for metagenomic binning, comparative biology and taxonomic classification.</title>
        <authorList>
            <person name="Goeker M."/>
        </authorList>
    </citation>
    <scope>NUCLEOTIDE SEQUENCE [LARGE SCALE GENOMIC DNA]</scope>
    <source>
        <strain evidence="2 3">DSM 19570</strain>
    </source>
</reference>
<gene>
    <name evidence="2" type="ORF">EV670_0494</name>
</gene>
<dbReference type="InterPro" id="IPR004360">
    <property type="entry name" value="Glyas_Fos-R_dOase_dom"/>
</dbReference>
<dbReference type="GO" id="GO:0051213">
    <property type="term" value="F:dioxygenase activity"/>
    <property type="evidence" value="ECO:0007669"/>
    <property type="project" value="UniProtKB-KW"/>
</dbReference>
<sequence length="139" mass="14675">MLSYVCIGTNDMARSVAFYDAVLAPLGFRRGTAPGEEERTGWAGWGTSEAKGAAELALWLCRPFNGLSATAGNGTMVALKAQSWAAVQAFHAAALENGGSSEGEPGLRPQYDDDFYSAYVRDLDGNKLAAVCRGFTSAQ</sequence>
<dbReference type="RefSeq" id="WP_130430228.1">
    <property type="nucleotide sequence ID" value="NZ_SHKP01000004.1"/>
</dbReference>
<protein>
    <submittedName>
        <fullName evidence="2">Catechol 2,3-dioxygenase-like lactoylglutathione lyase family enzyme</fullName>
    </submittedName>
</protein>